<dbReference type="PROSITE" id="PS51186">
    <property type="entry name" value="GNAT"/>
    <property type="match status" value="1"/>
</dbReference>
<keyword evidence="4" id="KW-0689">Ribosomal protein</keyword>
<dbReference type="RefSeq" id="WP_310144396.1">
    <property type="nucleotide sequence ID" value="NZ_JAVDTR010000016.1"/>
</dbReference>
<dbReference type="PANTHER" id="PTHR42919">
    <property type="entry name" value="N-ALPHA-ACETYLTRANSFERASE"/>
    <property type="match status" value="1"/>
</dbReference>
<dbReference type="Proteomes" id="UP001254832">
    <property type="component" value="Unassembled WGS sequence"/>
</dbReference>
<dbReference type="InterPro" id="IPR051556">
    <property type="entry name" value="N-term/lysine_N-AcTrnsfr"/>
</dbReference>
<dbReference type="GO" id="GO:0005840">
    <property type="term" value="C:ribosome"/>
    <property type="evidence" value="ECO:0007669"/>
    <property type="project" value="UniProtKB-KW"/>
</dbReference>
<sequence length="202" mass="22084">MTNISIVQANPHSLAGAKLNLMAMGDIAHTIAGSSSQSVVDATFRKLWKSRNNRFSHEYAYEAKMGDSTLGMITCLPITVLDKLVSSTVKQLFSHRKLALIGYSLLHPRALLSTITLKEGFAGEFHIATLAAMPESRGMGIGSQLIHHAEAQAIKQGFSLCSLTVKKENHLAAKLYARLGYEITSEVNKPAVSLYRMVKKLK</sequence>
<dbReference type="CDD" id="cd04301">
    <property type="entry name" value="NAT_SF"/>
    <property type="match status" value="1"/>
</dbReference>
<dbReference type="SUPFAM" id="SSF55729">
    <property type="entry name" value="Acyl-CoA N-acyltransferases (Nat)"/>
    <property type="match status" value="1"/>
</dbReference>
<dbReference type="InterPro" id="IPR016181">
    <property type="entry name" value="Acyl_CoA_acyltransferase"/>
</dbReference>
<dbReference type="PANTHER" id="PTHR42919:SF8">
    <property type="entry name" value="N-ALPHA-ACETYLTRANSFERASE 50"/>
    <property type="match status" value="1"/>
</dbReference>
<reference evidence="4" key="1">
    <citation type="submission" date="2023-07" db="EMBL/GenBank/DDBJ databases">
        <title>Sorghum-associated microbial communities from plants grown in Nebraska, USA.</title>
        <authorList>
            <person name="Schachtman D."/>
        </authorList>
    </citation>
    <scope>NUCLEOTIDE SEQUENCE</scope>
    <source>
        <strain evidence="4">BE80</strain>
    </source>
</reference>
<accession>A0AAP5H741</accession>
<evidence type="ECO:0000256" key="1">
    <source>
        <dbReference type="ARBA" id="ARBA00022679"/>
    </source>
</evidence>
<evidence type="ECO:0000256" key="2">
    <source>
        <dbReference type="ARBA" id="ARBA00023315"/>
    </source>
</evidence>
<name>A0AAP5H741_PAEAM</name>
<comment type="caution">
    <text evidence="4">The sequence shown here is derived from an EMBL/GenBank/DDBJ whole genome shotgun (WGS) entry which is preliminary data.</text>
</comment>
<proteinExistence type="predicted"/>
<dbReference type="GO" id="GO:0031415">
    <property type="term" value="C:NatA complex"/>
    <property type="evidence" value="ECO:0007669"/>
    <property type="project" value="TreeGrafter"/>
</dbReference>
<keyword evidence="1" id="KW-0808">Transferase</keyword>
<dbReference type="GO" id="GO:0007064">
    <property type="term" value="P:mitotic sister chromatid cohesion"/>
    <property type="evidence" value="ECO:0007669"/>
    <property type="project" value="TreeGrafter"/>
</dbReference>
<evidence type="ECO:0000313" key="4">
    <source>
        <dbReference type="EMBL" id="MDR6726281.1"/>
    </source>
</evidence>
<dbReference type="AlphaFoldDB" id="A0AAP5H741"/>
<organism evidence="4 5">
    <name type="scientific">Paenibacillus amylolyticus</name>
    <dbReference type="NCBI Taxonomy" id="1451"/>
    <lineage>
        <taxon>Bacteria</taxon>
        <taxon>Bacillati</taxon>
        <taxon>Bacillota</taxon>
        <taxon>Bacilli</taxon>
        <taxon>Bacillales</taxon>
        <taxon>Paenibacillaceae</taxon>
        <taxon>Paenibacillus</taxon>
    </lineage>
</organism>
<gene>
    <name evidence="4" type="ORF">J2W91_004792</name>
</gene>
<feature type="domain" description="N-acetyltransferase" evidence="3">
    <location>
        <begin position="42"/>
        <end position="202"/>
    </location>
</feature>
<evidence type="ECO:0000259" key="3">
    <source>
        <dbReference type="PROSITE" id="PS51186"/>
    </source>
</evidence>
<dbReference type="EMBL" id="JAVDTR010000016">
    <property type="protein sequence ID" value="MDR6726281.1"/>
    <property type="molecule type" value="Genomic_DNA"/>
</dbReference>
<dbReference type="GO" id="GO:0008080">
    <property type="term" value="F:N-acetyltransferase activity"/>
    <property type="evidence" value="ECO:0007669"/>
    <property type="project" value="TreeGrafter"/>
</dbReference>
<dbReference type="InterPro" id="IPR000182">
    <property type="entry name" value="GNAT_dom"/>
</dbReference>
<dbReference type="Pfam" id="PF00583">
    <property type="entry name" value="Acetyltransf_1"/>
    <property type="match status" value="1"/>
</dbReference>
<keyword evidence="4" id="KW-0687">Ribonucleoprotein</keyword>
<keyword evidence="2" id="KW-0012">Acyltransferase</keyword>
<evidence type="ECO:0000313" key="5">
    <source>
        <dbReference type="Proteomes" id="UP001254832"/>
    </source>
</evidence>
<protein>
    <submittedName>
        <fullName evidence="4">Ribosomal protein S18 acetylase RimI-like enzyme</fullName>
    </submittedName>
</protein>
<dbReference type="Gene3D" id="3.40.630.30">
    <property type="match status" value="1"/>
</dbReference>